<organism evidence="1 3">
    <name type="scientific">Streptomyces caniferus</name>
    <dbReference type="NCBI Taxonomy" id="285557"/>
    <lineage>
        <taxon>Bacteria</taxon>
        <taxon>Bacillati</taxon>
        <taxon>Actinomycetota</taxon>
        <taxon>Actinomycetes</taxon>
        <taxon>Kitasatosporales</taxon>
        <taxon>Streptomycetaceae</taxon>
        <taxon>Streptomyces</taxon>
    </lineage>
</organism>
<dbReference type="EMBL" id="BLIN01000005">
    <property type="protein sequence ID" value="GFE10624.1"/>
    <property type="molecule type" value="Genomic_DNA"/>
</dbReference>
<dbReference type="Proteomes" id="UP000435837">
    <property type="component" value="Unassembled WGS sequence"/>
</dbReference>
<dbReference type="OrthoDB" id="9148135at2"/>
<accession>A0A640SIG4</accession>
<sequence length="410" mass="43842">MSRARPRPRIDTAGRRARLGRRQLLAPAYRADRAEEVADAVVALHASDPATVHLAACARLTAPDPAGVERALYDDGSLVRLLCMRRTLFAVGAALTPVVASSTAQAIAAKERAGMVKWITEGAPGWDERRLAEVEARTLAALRAHGEATAAELAAEVPDLRDTIVVSPGKPYQATVAVSSRILRVLAAEGRIRRGRPRGGWTSSSFRWRPGTAFAELPAPPAPEARAALARHWLAAYGPATVEDLKWWTGWTLTATRQALAAIDAVDVDLDDGIGGVALPDDLEPVAAPAPWAALLPGLDPTAMGWKARDWYLDPHHVPQLFDRSGNIGPTVWWCGRIIGGWAQRADGEIVWRLLAEGGGTSPSERSRESGGGSEAAAAVTAEAARLAAWLGDVRVTPRFRTPLERELSA</sequence>
<dbReference type="PANTHER" id="PTHR38479:SF2">
    <property type="entry name" value="WINGED HELIX DNA-BINDING DOMAIN-CONTAINING PROTEIN"/>
    <property type="match status" value="1"/>
</dbReference>
<keyword evidence="4" id="KW-1185">Reference proteome</keyword>
<dbReference type="GO" id="GO:0003677">
    <property type="term" value="F:DNA binding"/>
    <property type="evidence" value="ECO:0007669"/>
    <property type="project" value="UniProtKB-KW"/>
</dbReference>
<dbReference type="RefSeq" id="WP_159481451.1">
    <property type="nucleotide sequence ID" value="NZ_BAAATH010000018.1"/>
</dbReference>
<reference evidence="2" key="2">
    <citation type="submission" date="2022-10" db="EMBL/GenBank/DDBJ databases">
        <title>The complete genomes of actinobacterial strains from the NBC collection.</title>
        <authorList>
            <person name="Joergensen T.S."/>
            <person name="Alvarez Arevalo M."/>
            <person name="Sterndorff E.B."/>
            <person name="Faurdal D."/>
            <person name="Vuksanovic O."/>
            <person name="Mourched A.-S."/>
            <person name="Charusanti P."/>
            <person name="Shaw S."/>
            <person name="Blin K."/>
            <person name="Weber T."/>
        </authorList>
    </citation>
    <scope>NUCLEOTIDE SEQUENCE</scope>
    <source>
        <strain evidence="2">NBC_01256</strain>
    </source>
</reference>
<dbReference type="InterPro" id="IPR009351">
    <property type="entry name" value="AlkZ-like"/>
</dbReference>
<dbReference type="Pfam" id="PF06224">
    <property type="entry name" value="AlkZ-like"/>
    <property type="match status" value="1"/>
</dbReference>
<gene>
    <name evidence="2" type="ORF">OG727_21905</name>
    <name evidence="1" type="ORF">Scani_68920</name>
</gene>
<keyword evidence="2" id="KW-0238">DNA-binding</keyword>
<dbReference type="EMBL" id="CP108473">
    <property type="protein sequence ID" value="WUS24722.1"/>
    <property type="molecule type" value="Genomic_DNA"/>
</dbReference>
<dbReference type="PANTHER" id="PTHR38479">
    <property type="entry name" value="LMO0824 PROTEIN"/>
    <property type="match status" value="1"/>
</dbReference>
<evidence type="ECO:0000313" key="1">
    <source>
        <dbReference type="EMBL" id="GFE10624.1"/>
    </source>
</evidence>
<dbReference type="AlphaFoldDB" id="A0A640SIG4"/>
<protein>
    <submittedName>
        <fullName evidence="2">Winged helix DNA-binding domain-containing protein</fullName>
    </submittedName>
</protein>
<evidence type="ECO:0000313" key="2">
    <source>
        <dbReference type="EMBL" id="WUS24722.1"/>
    </source>
</evidence>
<dbReference type="Proteomes" id="UP001432292">
    <property type="component" value="Chromosome"/>
</dbReference>
<proteinExistence type="predicted"/>
<name>A0A640SIG4_9ACTN</name>
<reference evidence="1 3" key="1">
    <citation type="submission" date="2019-12" db="EMBL/GenBank/DDBJ databases">
        <title>Whole genome shotgun sequence of Streptomyces caniferus NBRC 15389.</title>
        <authorList>
            <person name="Ichikawa N."/>
            <person name="Kimura A."/>
            <person name="Kitahashi Y."/>
            <person name="Komaki H."/>
            <person name="Tamura T."/>
        </authorList>
    </citation>
    <scope>NUCLEOTIDE SEQUENCE [LARGE SCALE GENOMIC DNA]</scope>
    <source>
        <strain evidence="1 3">NBRC 15389</strain>
    </source>
</reference>
<evidence type="ECO:0000313" key="4">
    <source>
        <dbReference type="Proteomes" id="UP001432292"/>
    </source>
</evidence>
<evidence type="ECO:0000313" key="3">
    <source>
        <dbReference type="Proteomes" id="UP000435837"/>
    </source>
</evidence>